<dbReference type="InterPro" id="IPR010031">
    <property type="entry name" value="FAD_lactone_oxidase-like"/>
</dbReference>
<dbReference type="SUPFAM" id="SSF56176">
    <property type="entry name" value="FAD-binding/transporter-associated domain-like"/>
    <property type="match status" value="1"/>
</dbReference>
<dbReference type="Gene3D" id="3.30.465.10">
    <property type="match status" value="1"/>
</dbReference>
<dbReference type="InterPro" id="IPR016166">
    <property type="entry name" value="FAD-bd_PCMH"/>
</dbReference>
<dbReference type="InterPro" id="IPR016169">
    <property type="entry name" value="FAD-bd_PCMH_sub2"/>
</dbReference>
<dbReference type="EMBL" id="BMMK01000013">
    <property type="protein sequence ID" value="GGM57368.1"/>
    <property type="molecule type" value="Genomic_DNA"/>
</dbReference>
<dbReference type="NCBIfam" id="TIGR01679">
    <property type="entry name" value="bact_FAD_ox"/>
    <property type="match status" value="1"/>
</dbReference>
<dbReference type="InterPro" id="IPR006094">
    <property type="entry name" value="Oxid_FAD_bind_N"/>
</dbReference>
<dbReference type="Proteomes" id="UP000637578">
    <property type="component" value="Unassembled WGS sequence"/>
</dbReference>
<dbReference type="InterPro" id="IPR016167">
    <property type="entry name" value="FAD-bd_PCMH_sub1"/>
</dbReference>
<dbReference type="GO" id="GO:0003885">
    <property type="term" value="F:D-arabinono-1,4-lactone oxidase activity"/>
    <property type="evidence" value="ECO:0007669"/>
    <property type="project" value="InterPro"/>
</dbReference>
<protein>
    <submittedName>
        <fullName evidence="3">L-gulonolactone oxidase</fullName>
    </submittedName>
</protein>
<feature type="domain" description="FAD-binding PCMH-type" evidence="2">
    <location>
        <begin position="15"/>
        <end position="183"/>
    </location>
</feature>
<organism evidence="3 4">
    <name type="scientific">Longimycelium tulufanense</name>
    <dbReference type="NCBI Taxonomy" id="907463"/>
    <lineage>
        <taxon>Bacteria</taxon>
        <taxon>Bacillati</taxon>
        <taxon>Actinomycetota</taxon>
        <taxon>Actinomycetes</taxon>
        <taxon>Pseudonocardiales</taxon>
        <taxon>Pseudonocardiaceae</taxon>
        <taxon>Longimycelium</taxon>
    </lineage>
</organism>
<gene>
    <name evidence="3" type="ORF">GCM10012275_30580</name>
</gene>
<name>A0A8J3FWY8_9PSEU</name>
<dbReference type="Pfam" id="PF01565">
    <property type="entry name" value="FAD_binding_4"/>
    <property type="match status" value="1"/>
</dbReference>
<proteinExistence type="predicted"/>
<dbReference type="InterPro" id="IPR016171">
    <property type="entry name" value="Vanillyl_alc_oxidase_C-sub2"/>
</dbReference>
<accession>A0A8J3FWY8</accession>
<dbReference type="GO" id="GO:0016020">
    <property type="term" value="C:membrane"/>
    <property type="evidence" value="ECO:0007669"/>
    <property type="project" value="InterPro"/>
</dbReference>
<dbReference type="Gene3D" id="1.10.45.10">
    <property type="entry name" value="Vanillyl-alcohol Oxidase, Chain A, domain 4"/>
    <property type="match status" value="1"/>
</dbReference>
<evidence type="ECO:0000313" key="4">
    <source>
        <dbReference type="Proteomes" id="UP000637578"/>
    </source>
</evidence>
<reference evidence="3" key="2">
    <citation type="submission" date="2020-09" db="EMBL/GenBank/DDBJ databases">
        <authorList>
            <person name="Sun Q."/>
            <person name="Zhou Y."/>
        </authorList>
    </citation>
    <scope>NUCLEOTIDE SEQUENCE</scope>
    <source>
        <strain evidence="3">CGMCC 4.5737</strain>
    </source>
</reference>
<evidence type="ECO:0000313" key="3">
    <source>
        <dbReference type="EMBL" id="GGM57368.1"/>
    </source>
</evidence>
<evidence type="ECO:0000259" key="2">
    <source>
        <dbReference type="PROSITE" id="PS51387"/>
    </source>
</evidence>
<reference evidence="3" key="1">
    <citation type="journal article" date="2014" name="Int. J. Syst. Evol. Microbiol.">
        <title>Complete genome sequence of Corynebacterium casei LMG S-19264T (=DSM 44701T), isolated from a smear-ripened cheese.</title>
        <authorList>
            <consortium name="US DOE Joint Genome Institute (JGI-PGF)"/>
            <person name="Walter F."/>
            <person name="Albersmeier A."/>
            <person name="Kalinowski J."/>
            <person name="Ruckert C."/>
        </authorList>
    </citation>
    <scope>NUCLEOTIDE SEQUENCE</scope>
    <source>
        <strain evidence="3">CGMCC 4.5737</strain>
    </source>
</reference>
<dbReference type="PIRSF" id="PIRSF000136">
    <property type="entry name" value="LGO_GLO"/>
    <property type="match status" value="1"/>
</dbReference>
<dbReference type="Pfam" id="PF04030">
    <property type="entry name" value="ALO"/>
    <property type="match status" value="1"/>
</dbReference>
<dbReference type="PANTHER" id="PTHR43762:SF1">
    <property type="entry name" value="D-ARABINONO-1,4-LACTONE OXIDASE"/>
    <property type="match status" value="1"/>
</dbReference>
<dbReference type="PANTHER" id="PTHR43762">
    <property type="entry name" value="L-GULONOLACTONE OXIDASE"/>
    <property type="match status" value="1"/>
</dbReference>
<dbReference type="GO" id="GO:0080049">
    <property type="term" value="F:L-gulono-1,4-lactone dehydrogenase activity"/>
    <property type="evidence" value="ECO:0007669"/>
    <property type="project" value="TreeGrafter"/>
</dbReference>
<dbReference type="InterPro" id="IPR007173">
    <property type="entry name" value="ALO_C"/>
</dbReference>
<dbReference type="Gene3D" id="3.30.43.10">
    <property type="entry name" value="Uridine Diphospho-n-acetylenolpyruvylglucosamine Reductase, domain 2"/>
    <property type="match status" value="1"/>
</dbReference>
<dbReference type="AlphaFoldDB" id="A0A8J3FWY8"/>
<dbReference type="Gene3D" id="3.30.70.2520">
    <property type="match status" value="1"/>
</dbReference>
<dbReference type="InterPro" id="IPR036318">
    <property type="entry name" value="FAD-bd_PCMH-like_sf"/>
</dbReference>
<keyword evidence="4" id="KW-1185">Reference proteome</keyword>
<comment type="caution">
    <text evidence="3">The sequence shown here is derived from an EMBL/GenBank/DDBJ whole genome shotgun (WGS) entry which is preliminary data.</text>
</comment>
<keyword evidence="1" id="KW-0560">Oxidoreductase</keyword>
<dbReference type="GO" id="GO:0071949">
    <property type="term" value="F:FAD binding"/>
    <property type="evidence" value="ECO:0007669"/>
    <property type="project" value="InterPro"/>
</dbReference>
<dbReference type="PROSITE" id="PS51387">
    <property type="entry name" value="FAD_PCMH"/>
    <property type="match status" value="1"/>
</dbReference>
<evidence type="ECO:0000256" key="1">
    <source>
        <dbReference type="ARBA" id="ARBA00023002"/>
    </source>
</evidence>
<sequence>MSQLVTTWRNWAGTVTATPAGFARPRDLEGIVDAVRAAGRTGATVRPLGSGHSFSPAAVADGIALDLRSYTGVVHATGEEVTVRAGTRLRELNAELDRLGLAMPNLGDIDAQTVAGAISTGTHGTGARLGGLATQVTALELVLADGSVVRCSADELPDLLRAASVGLGALGVISTVTLRCVPAFTLQADEHPMPFAEVVDRLDEFADDNDHFEFYFFPHADTTLVKRNNRLPATEATQPLHPVRRFVEYQLVENTVLGLMCRLGRAVPGLVKPLNRVAGGMLSTRRYSDRSHQVFVSSRQVRFVETEWAVPREAIRDVLTELRAAVPHLEHPVIFPVEVRFSAGDDLWLSPAHGRDTAYVAVHQYVGMPYRHWFDTVRRICGGIGGRPHWGKMHDLGANELRERYPRFEDFVSLREKLDPEERFRSPYTDQVLGTGTSTD</sequence>